<dbReference type="WBParaSite" id="SSLN_0001793901-mRNA-1">
    <property type="protein sequence ID" value="SSLN_0001793901-mRNA-1"/>
    <property type="gene ID" value="SSLN_0001793901"/>
</dbReference>
<dbReference type="Proteomes" id="UP000275846">
    <property type="component" value="Unassembled WGS sequence"/>
</dbReference>
<dbReference type="EMBL" id="UYSU01042262">
    <property type="protein sequence ID" value="VDM03670.1"/>
    <property type="molecule type" value="Genomic_DNA"/>
</dbReference>
<evidence type="ECO:0000313" key="2">
    <source>
        <dbReference type="Proteomes" id="UP000275846"/>
    </source>
</evidence>
<keyword evidence="2" id="KW-1185">Reference proteome</keyword>
<reference evidence="1 2" key="2">
    <citation type="submission" date="2018-11" db="EMBL/GenBank/DDBJ databases">
        <authorList>
            <consortium name="Pathogen Informatics"/>
        </authorList>
    </citation>
    <scope>NUCLEOTIDE SEQUENCE [LARGE SCALE GENOMIC DNA]</scope>
    <source>
        <strain evidence="1 2">NST_G2</strain>
    </source>
</reference>
<protein>
    <submittedName>
        <fullName evidence="3">Omp85 domain-containing protein</fullName>
    </submittedName>
</protein>
<gene>
    <name evidence="1" type="ORF">SSLN_LOCUS17284</name>
</gene>
<accession>A0A183TLD6</accession>
<proteinExistence type="predicted"/>
<name>A0A183TLD6_SCHSO</name>
<sequence>MVGYDSHALGDSAHTSSLEWSAGGGGVGYTFLSGGRSKAESRDAGVAFDIRNDIVGRLPYPPQGINDRLICLRLPLRGIMFAKIISAYALPLHDELWCGVGQILRGPECPAGG</sequence>
<dbReference type="AlphaFoldDB" id="A0A183TLD6"/>
<organism evidence="3">
    <name type="scientific">Schistocephalus solidus</name>
    <name type="common">Tapeworm</name>
    <dbReference type="NCBI Taxonomy" id="70667"/>
    <lineage>
        <taxon>Eukaryota</taxon>
        <taxon>Metazoa</taxon>
        <taxon>Spiralia</taxon>
        <taxon>Lophotrochozoa</taxon>
        <taxon>Platyhelminthes</taxon>
        <taxon>Cestoda</taxon>
        <taxon>Eucestoda</taxon>
        <taxon>Diphyllobothriidea</taxon>
        <taxon>Diphyllobothriidae</taxon>
        <taxon>Schistocephalus</taxon>
    </lineage>
</organism>
<evidence type="ECO:0000313" key="1">
    <source>
        <dbReference type="EMBL" id="VDM03670.1"/>
    </source>
</evidence>
<reference evidence="3" key="1">
    <citation type="submission" date="2016-06" db="UniProtKB">
        <authorList>
            <consortium name="WormBaseParasite"/>
        </authorList>
    </citation>
    <scope>IDENTIFICATION</scope>
</reference>
<evidence type="ECO:0000313" key="3">
    <source>
        <dbReference type="WBParaSite" id="SSLN_0001793901-mRNA-1"/>
    </source>
</evidence>